<keyword evidence="5" id="KW-1185">Reference proteome</keyword>
<evidence type="ECO:0000259" key="3">
    <source>
        <dbReference type="PROSITE" id="PS50004"/>
    </source>
</evidence>
<evidence type="ECO:0000313" key="4">
    <source>
        <dbReference type="EMBL" id="PAA46728.1"/>
    </source>
</evidence>
<dbReference type="EMBL" id="NIVC01004722">
    <property type="protein sequence ID" value="PAA46728.1"/>
    <property type="molecule type" value="Genomic_DNA"/>
</dbReference>
<dbReference type="Gene3D" id="2.60.40.150">
    <property type="entry name" value="C2 domain"/>
    <property type="match status" value="1"/>
</dbReference>
<name>A0A267DBS0_9PLAT</name>
<dbReference type="AlphaFoldDB" id="A0A267DBS0"/>
<feature type="transmembrane region" description="Helical" evidence="2">
    <location>
        <begin position="32"/>
        <end position="52"/>
    </location>
</feature>
<evidence type="ECO:0000256" key="1">
    <source>
        <dbReference type="ARBA" id="ARBA00022737"/>
    </source>
</evidence>
<keyword evidence="2" id="KW-1133">Transmembrane helix</keyword>
<dbReference type="OrthoDB" id="67700at2759"/>
<organism evidence="4 5">
    <name type="scientific">Macrostomum lignano</name>
    <dbReference type="NCBI Taxonomy" id="282301"/>
    <lineage>
        <taxon>Eukaryota</taxon>
        <taxon>Metazoa</taxon>
        <taxon>Spiralia</taxon>
        <taxon>Lophotrochozoa</taxon>
        <taxon>Platyhelminthes</taxon>
        <taxon>Rhabditophora</taxon>
        <taxon>Macrostomorpha</taxon>
        <taxon>Macrostomida</taxon>
        <taxon>Macrostomidae</taxon>
        <taxon>Macrostomum</taxon>
    </lineage>
</organism>
<dbReference type="GO" id="GO:0030276">
    <property type="term" value="F:clathrin binding"/>
    <property type="evidence" value="ECO:0007669"/>
    <property type="project" value="TreeGrafter"/>
</dbReference>
<dbReference type="SUPFAM" id="SSF49562">
    <property type="entry name" value="C2 domain (Calcium/lipid-binding domain, CaLB)"/>
    <property type="match status" value="1"/>
</dbReference>
<evidence type="ECO:0000256" key="2">
    <source>
        <dbReference type="SAM" id="Phobius"/>
    </source>
</evidence>
<feature type="domain" description="C2" evidence="3">
    <location>
        <begin position="113"/>
        <end position="213"/>
    </location>
</feature>
<protein>
    <recommendedName>
        <fullName evidence="3">C2 domain-containing protein</fullName>
    </recommendedName>
</protein>
<dbReference type="GO" id="GO:0031045">
    <property type="term" value="C:dense core granule"/>
    <property type="evidence" value="ECO:0007669"/>
    <property type="project" value="TreeGrafter"/>
</dbReference>
<sequence>MGTTKSSGEKAINKIDNALNVLSEKAHMGKPAIVTIIIGVLLVFLLIMYCICKRCICRRKKGGKDGKKGKGAVDMKSVQLLGNEYKEKVQPDMEELVETMEDNEGNQEKEVEKLGKLQYSLDYDFQKGELSVGVIQASDLPAMDMGGTSDPYVKVYIMPEKKKKFETKCIGRLSTRCSTRPSSLRCRTPTCPRRLLYSPSTISIASRSTTKLV</sequence>
<evidence type="ECO:0000313" key="5">
    <source>
        <dbReference type="Proteomes" id="UP000215902"/>
    </source>
</evidence>
<dbReference type="STRING" id="282301.A0A267DBS0"/>
<comment type="caution">
    <text evidence="4">The sequence shown here is derived from an EMBL/GenBank/DDBJ whole genome shotgun (WGS) entry which is preliminary data.</text>
</comment>
<reference evidence="4 5" key="1">
    <citation type="submission" date="2017-06" db="EMBL/GenBank/DDBJ databases">
        <title>A platform for efficient transgenesis in Macrostomum lignano, a flatworm model organism for stem cell research.</title>
        <authorList>
            <person name="Berezikov E."/>
        </authorList>
    </citation>
    <scope>NUCLEOTIDE SEQUENCE [LARGE SCALE GENOMIC DNA]</scope>
    <source>
        <strain evidence="4">DV1</strain>
        <tissue evidence="4">Whole organism</tissue>
    </source>
</reference>
<dbReference type="PANTHER" id="PTHR10024:SF227">
    <property type="entry name" value="SYNAPTOTAGMIN 1"/>
    <property type="match status" value="1"/>
</dbReference>
<dbReference type="GO" id="GO:0005544">
    <property type="term" value="F:calcium-dependent phospholipid binding"/>
    <property type="evidence" value="ECO:0007669"/>
    <property type="project" value="TreeGrafter"/>
</dbReference>
<dbReference type="GO" id="GO:0030424">
    <property type="term" value="C:axon"/>
    <property type="evidence" value="ECO:0007669"/>
    <property type="project" value="TreeGrafter"/>
</dbReference>
<dbReference type="GO" id="GO:0048488">
    <property type="term" value="P:synaptic vesicle endocytosis"/>
    <property type="evidence" value="ECO:0007669"/>
    <property type="project" value="TreeGrafter"/>
</dbReference>
<dbReference type="InterPro" id="IPR001565">
    <property type="entry name" value="Synaptotagmin"/>
</dbReference>
<dbReference type="GO" id="GO:0005886">
    <property type="term" value="C:plasma membrane"/>
    <property type="evidence" value="ECO:0007669"/>
    <property type="project" value="TreeGrafter"/>
</dbReference>
<dbReference type="PROSITE" id="PS50004">
    <property type="entry name" value="C2"/>
    <property type="match status" value="1"/>
</dbReference>
<dbReference type="Proteomes" id="UP000215902">
    <property type="component" value="Unassembled WGS sequence"/>
</dbReference>
<dbReference type="GO" id="GO:0000149">
    <property type="term" value="F:SNARE binding"/>
    <property type="evidence" value="ECO:0007669"/>
    <property type="project" value="TreeGrafter"/>
</dbReference>
<keyword evidence="1" id="KW-0677">Repeat</keyword>
<dbReference type="PANTHER" id="PTHR10024">
    <property type="entry name" value="SYNAPTOTAGMIN"/>
    <property type="match status" value="1"/>
</dbReference>
<dbReference type="PRINTS" id="PR00399">
    <property type="entry name" value="SYNAPTOTAGMN"/>
</dbReference>
<dbReference type="InterPro" id="IPR035892">
    <property type="entry name" value="C2_domain_sf"/>
</dbReference>
<gene>
    <name evidence="4" type="ORF">BOX15_Mlig032421g1</name>
</gene>
<dbReference type="GO" id="GO:0030672">
    <property type="term" value="C:synaptic vesicle membrane"/>
    <property type="evidence" value="ECO:0007669"/>
    <property type="project" value="TreeGrafter"/>
</dbReference>
<proteinExistence type="predicted"/>
<keyword evidence="2" id="KW-0472">Membrane</keyword>
<dbReference type="GO" id="GO:0001786">
    <property type="term" value="F:phosphatidylserine binding"/>
    <property type="evidence" value="ECO:0007669"/>
    <property type="project" value="TreeGrafter"/>
</dbReference>
<dbReference type="InterPro" id="IPR000008">
    <property type="entry name" value="C2_dom"/>
</dbReference>
<dbReference type="GO" id="GO:0005509">
    <property type="term" value="F:calcium ion binding"/>
    <property type="evidence" value="ECO:0007669"/>
    <property type="project" value="TreeGrafter"/>
</dbReference>
<dbReference type="GO" id="GO:0048791">
    <property type="term" value="P:calcium ion-regulated exocytosis of neurotransmitter"/>
    <property type="evidence" value="ECO:0007669"/>
    <property type="project" value="TreeGrafter"/>
</dbReference>
<dbReference type="Pfam" id="PF00168">
    <property type="entry name" value="C2"/>
    <property type="match status" value="1"/>
</dbReference>
<keyword evidence="2" id="KW-0812">Transmembrane</keyword>
<accession>A0A267DBS0</accession>